<protein>
    <submittedName>
        <fullName evidence="2">Uncharacterized protein</fullName>
    </submittedName>
</protein>
<keyword evidence="1" id="KW-0472">Membrane</keyword>
<keyword evidence="1" id="KW-1133">Transmembrane helix</keyword>
<feature type="transmembrane region" description="Helical" evidence="1">
    <location>
        <begin position="7"/>
        <end position="26"/>
    </location>
</feature>
<keyword evidence="1" id="KW-0812">Transmembrane</keyword>
<comment type="caution">
    <text evidence="2">The sequence shown here is derived from an EMBL/GenBank/DDBJ whole genome shotgun (WGS) entry which is preliminary data.</text>
</comment>
<evidence type="ECO:0000313" key="3">
    <source>
        <dbReference type="Proteomes" id="UP001208570"/>
    </source>
</evidence>
<sequence>MCSRKWTILFWITVQVSFLIILGTVLHSDRPNISYIQPKFRARNGHLKSKVKLRLDIDVVKQKVRSVNSISSFEASVAIGLAITSRGCVASGSNGDAENLPFFQSLLKSFCRTASFPYDYRFYIAYDQNDSYFGKEENVQRFRRRFRSYVSGCPKRSAYSMQIIRCSHRGKPAWAQNDAMIAAYLNGVDYFYRVNDDTVMITKKWTERFISVLNAFKPPRLGVVGPWQHGGNRLILTYEFTHRTHIDVHGFYYPRAFTDWYADRWMSRVYPRECSVKLRHVRVLHTGERGTRYSVMTKEEHEIEEQIVKDTTTVSRYINAIKGEKPAKDRRKVIAMTLDFRRPLNTWRIVRSAQLMRMLLPDWMLHLYTDIANVKTNDGFRGSSDFEELIRMPCNVYTTLNALNVSIKTIGRIASRYIPAIMWHYLVADEQEVDIFLVREAGLVLKDTDVAHARTLLHSNCSVVGISNTPTPNTNCLHHNRWGAWSEKLQLLLKGTSMKQALLTFFSNKSKLVRTRK</sequence>
<evidence type="ECO:0000313" key="2">
    <source>
        <dbReference type="EMBL" id="KAK2167876.1"/>
    </source>
</evidence>
<name>A0AAD9NGX9_9ANNE</name>
<dbReference type="SUPFAM" id="SSF53448">
    <property type="entry name" value="Nucleotide-diphospho-sugar transferases"/>
    <property type="match status" value="1"/>
</dbReference>
<dbReference type="Proteomes" id="UP001208570">
    <property type="component" value="Unassembled WGS sequence"/>
</dbReference>
<dbReference type="AlphaFoldDB" id="A0AAD9NGX9"/>
<dbReference type="InterPro" id="IPR029044">
    <property type="entry name" value="Nucleotide-diphossugar_trans"/>
</dbReference>
<evidence type="ECO:0000256" key="1">
    <source>
        <dbReference type="SAM" id="Phobius"/>
    </source>
</evidence>
<dbReference type="EMBL" id="JAODUP010000023">
    <property type="protein sequence ID" value="KAK2167876.1"/>
    <property type="molecule type" value="Genomic_DNA"/>
</dbReference>
<proteinExistence type="predicted"/>
<gene>
    <name evidence="2" type="ORF">LSH36_23g10013</name>
</gene>
<accession>A0AAD9NGX9</accession>
<keyword evidence="3" id="KW-1185">Reference proteome</keyword>
<reference evidence="2" key="1">
    <citation type="journal article" date="2023" name="Mol. Biol. Evol.">
        <title>Third-Generation Sequencing Reveals the Adaptive Role of the Epigenome in Three Deep-Sea Polychaetes.</title>
        <authorList>
            <person name="Perez M."/>
            <person name="Aroh O."/>
            <person name="Sun Y."/>
            <person name="Lan Y."/>
            <person name="Juniper S.K."/>
            <person name="Young C.R."/>
            <person name="Angers B."/>
            <person name="Qian P.Y."/>
        </authorList>
    </citation>
    <scope>NUCLEOTIDE SEQUENCE</scope>
    <source>
        <strain evidence="2">P08H-3</strain>
    </source>
</reference>
<organism evidence="2 3">
    <name type="scientific">Paralvinella palmiformis</name>
    <dbReference type="NCBI Taxonomy" id="53620"/>
    <lineage>
        <taxon>Eukaryota</taxon>
        <taxon>Metazoa</taxon>
        <taxon>Spiralia</taxon>
        <taxon>Lophotrochozoa</taxon>
        <taxon>Annelida</taxon>
        <taxon>Polychaeta</taxon>
        <taxon>Sedentaria</taxon>
        <taxon>Canalipalpata</taxon>
        <taxon>Terebellida</taxon>
        <taxon>Terebelliformia</taxon>
        <taxon>Alvinellidae</taxon>
        <taxon>Paralvinella</taxon>
    </lineage>
</organism>